<gene>
    <name evidence="7" type="ORF">GT020_19095</name>
</gene>
<dbReference type="Pfam" id="PF02618">
    <property type="entry name" value="YceG"/>
    <property type="match status" value="1"/>
</dbReference>
<dbReference type="GO" id="GO:0071555">
    <property type="term" value="P:cell wall organization"/>
    <property type="evidence" value="ECO:0007669"/>
    <property type="project" value="UniProtKB-KW"/>
</dbReference>
<dbReference type="InterPro" id="IPR003770">
    <property type="entry name" value="MLTG-like"/>
</dbReference>
<evidence type="ECO:0000313" key="8">
    <source>
        <dbReference type="Proteomes" id="UP000477543"/>
    </source>
</evidence>
<accession>A0A6L9GAF7</accession>
<evidence type="ECO:0000256" key="3">
    <source>
        <dbReference type="ARBA" id="ARBA00022989"/>
    </source>
</evidence>
<evidence type="ECO:0000313" key="7">
    <source>
        <dbReference type="EMBL" id="NAZ18134.1"/>
    </source>
</evidence>
<keyword evidence="4" id="KW-0472">Membrane</keyword>
<evidence type="ECO:0000256" key="4">
    <source>
        <dbReference type="ARBA" id="ARBA00023136"/>
    </source>
</evidence>
<feature type="non-terminal residue" evidence="7">
    <location>
        <position position="1"/>
    </location>
</feature>
<evidence type="ECO:0000256" key="1">
    <source>
        <dbReference type="ARBA" id="ARBA00022475"/>
    </source>
</evidence>
<keyword evidence="5" id="KW-0456">Lyase</keyword>
<keyword evidence="6" id="KW-0961">Cell wall biogenesis/degradation</keyword>
<feature type="non-terminal residue" evidence="7">
    <location>
        <position position="109"/>
    </location>
</feature>
<comment type="caution">
    <text evidence="7">The sequence shown here is derived from an EMBL/GenBank/DDBJ whole genome shotgun (WGS) entry which is preliminary data.</text>
</comment>
<keyword evidence="1" id="KW-1003">Cell membrane</keyword>
<dbReference type="PANTHER" id="PTHR30518:SF2">
    <property type="entry name" value="ENDOLYTIC MUREIN TRANSGLYCOSYLASE"/>
    <property type="match status" value="1"/>
</dbReference>
<protein>
    <submittedName>
        <fullName evidence="7">Branched-chain alpha-keto acid dehydrogenase subunit E2</fullName>
    </submittedName>
</protein>
<dbReference type="PANTHER" id="PTHR30518">
    <property type="entry name" value="ENDOLYTIC MUREIN TRANSGLYCOSYLASE"/>
    <property type="match status" value="1"/>
</dbReference>
<dbReference type="Proteomes" id="UP000477543">
    <property type="component" value="Unassembled WGS sequence"/>
</dbReference>
<evidence type="ECO:0000256" key="2">
    <source>
        <dbReference type="ARBA" id="ARBA00022692"/>
    </source>
</evidence>
<organism evidence="7 8">
    <name type="scientific">Glutamicibacter soli</name>
    <dbReference type="NCBI Taxonomy" id="453836"/>
    <lineage>
        <taxon>Bacteria</taxon>
        <taxon>Bacillati</taxon>
        <taxon>Actinomycetota</taxon>
        <taxon>Actinomycetes</taxon>
        <taxon>Micrococcales</taxon>
        <taxon>Micrococcaceae</taxon>
        <taxon>Glutamicibacter</taxon>
    </lineage>
</organism>
<dbReference type="GO" id="GO:0016829">
    <property type="term" value="F:lyase activity"/>
    <property type="evidence" value="ECO:0007669"/>
    <property type="project" value="UniProtKB-KW"/>
</dbReference>
<dbReference type="AlphaFoldDB" id="A0A6L9GAF7"/>
<dbReference type="EMBL" id="WYDN01000249">
    <property type="protein sequence ID" value="NAZ18134.1"/>
    <property type="molecule type" value="Genomic_DNA"/>
</dbReference>
<keyword evidence="3" id="KW-1133">Transmembrane helix</keyword>
<name>A0A6L9GAF7_9MICC</name>
<keyword evidence="2" id="KW-0812">Transmembrane</keyword>
<proteinExistence type="predicted"/>
<sequence>AVAEGVTSWQIVEGLKAASFMAGELGEVPPEGSLAPDTYEIESGADRATLLAEMSRRQTAILAAEWEGRPFGLPYASPEEALIMASIVEKETGVPDERETVASVFVNRL</sequence>
<reference evidence="7 8" key="1">
    <citation type="submission" date="2020-01" db="EMBL/GenBank/DDBJ databases">
        <title>Glutamicibacter soli M275.</title>
        <authorList>
            <person name="Meng X."/>
        </authorList>
    </citation>
    <scope>NUCLEOTIDE SEQUENCE [LARGE SCALE GENOMIC DNA]</scope>
    <source>
        <strain evidence="7 8">M275</strain>
    </source>
</reference>
<evidence type="ECO:0000256" key="5">
    <source>
        <dbReference type="ARBA" id="ARBA00023239"/>
    </source>
</evidence>
<evidence type="ECO:0000256" key="6">
    <source>
        <dbReference type="ARBA" id="ARBA00023316"/>
    </source>
</evidence>